<dbReference type="InterPro" id="IPR019425">
    <property type="entry name" value="7TM_GPCR_serpentine_rcpt_Srt"/>
</dbReference>
<evidence type="ECO:0000313" key="2">
    <source>
        <dbReference type="Proteomes" id="UP000887574"/>
    </source>
</evidence>
<dbReference type="Proteomes" id="UP000887574">
    <property type="component" value="Unplaced"/>
</dbReference>
<dbReference type="Pfam" id="PF10321">
    <property type="entry name" value="7TM_GPCR_Srt"/>
    <property type="match status" value="1"/>
</dbReference>
<accession>A0A915CY72</accession>
<keyword evidence="2" id="KW-1185">Reference proteome</keyword>
<evidence type="ECO:0000313" key="3">
    <source>
        <dbReference type="WBParaSite" id="jg13522"/>
    </source>
</evidence>
<dbReference type="AlphaFoldDB" id="A0A915CY72"/>
<reference evidence="3" key="1">
    <citation type="submission" date="2022-11" db="UniProtKB">
        <authorList>
            <consortium name="WormBaseParasite"/>
        </authorList>
    </citation>
    <scope>IDENTIFICATION</scope>
</reference>
<evidence type="ECO:0000256" key="1">
    <source>
        <dbReference type="SAM" id="Phobius"/>
    </source>
</evidence>
<keyword evidence="1" id="KW-0812">Transmembrane</keyword>
<sequence length="82" mass="9783">MEIYLFRREQFNRLYNCSKINIKDIPLELRVHTGKGLIVIILCAIFYTLYIPCSFSLWKHKENACYKLMLYICAIDLSAIWC</sequence>
<proteinExistence type="predicted"/>
<protein>
    <submittedName>
        <fullName evidence="3">Uncharacterized protein</fullName>
    </submittedName>
</protein>
<name>A0A915CY72_9BILA</name>
<feature type="transmembrane region" description="Helical" evidence="1">
    <location>
        <begin position="36"/>
        <end position="57"/>
    </location>
</feature>
<keyword evidence="1" id="KW-1133">Transmembrane helix</keyword>
<organism evidence="2 3">
    <name type="scientific">Ditylenchus dipsaci</name>
    <dbReference type="NCBI Taxonomy" id="166011"/>
    <lineage>
        <taxon>Eukaryota</taxon>
        <taxon>Metazoa</taxon>
        <taxon>Ecdysozoa</taxon>
        <taxon>Nematoda</taxon>
        <taxon>Chromadorea</taxon>
        <taxon>Rhabditida</taxon>
        <taxon>Tylenchina</taxon>
        <taxon>Tylenchomorpha</taxon>
        <taxon>Sphaerularioidea</taxon>
        <taxon>Anguinidae</taxon>
        <taxon>Anguininae</taxon>
        <taxon>Ditylenchus</taxon>
    </lineage>
</organism>
<keyword evidence="1" id="KW-0472">Membrane</keyword>
<dbReference type="WBParaSite" id="jg13522">
    <property type="protein sequence ID" value="jg13522"/>
    <property type="gene ID" value="jg13522"/>
</dbReference>